<dbReference type="SUPFAM" id="SSF46785">
    <property type="entry name" value="Winged helix' DNA-binding domain"/>
    <property type="match status" value="1"/>
</dbReference>
<accession>A0A7W3LYW2</accession>
<dbReference type="Gene3D" id="1.20.120.530">
    <property type="entry name" value="GntR ligand-binding domain-like"/>
    <property type="match status" value="1"/>
</dbReference>
<dbReference type="InterPro" id="IPR000524">
    <property type="entry name" value="Tscrpt_reg_HTH_GntR"/>
</dbReference>
<dbReference type="GO" id="GO:0043565">
    <property type="term" value="F:sequence-specific DNA binding"/>
    <property type="evidence" value="ECO:0007669"/>
    <property type="project" value="InterPro"/>
</dbReference>
<evidence type="ECO:0000256" key="1">
    <source>
        <dbReference type="ARBA" id="ARBA00023015"/>
    </source>
</evidence>
<dbReference type="Pfam" id="PF00392">
    <property type="entry name" value="GntR"/>
    <property type="match status" value="1"/>
</dbReference>
<dbReference type="PRINTS" id="PR00033">
    <property type="entry name" value="HTHASNC"/>
</dbReference>
<name>A0A7W3LYW2_ACTNM</name>
<dbReference type="SUPFAM" id="SSF48008">
    <property type="entry name" value="GntR ligand-binding domain-like"/>
    <property type="match status" value="1"/>
</dbReference>
<dbReference type="Proteomes" id="UP000572680">
    <property type="component" value="Unassembled WGS sequence"/>
</dbReference>
<keyword evidence="6" id="KW-1185">Reference proteome</keyword>
<dbReference type="PANTHER" id="PTHR43537">
    <property type="entry name" value="TRANSCRIPTIONAL REGULATOR, GNTR FAMILY"/>
    <property type="match status" value="1"/>
</dbReference>
<evidence type="ECO:0000313" key="5">
    <source>
        <dbReference type="EMBL" id="MBA8956885.1"/>
    </source>
</evidence>
<dbReference type="Gene3D" id="1.10.10.10">
    <property type="entry name" value="Winged helix-like DNA-binding domain superfamily/Winged helix DNA-binding domain"/>
    <property type="match status" value="1"/>
</dbReference>
<dbReference type="InterPro" id="IPR036388">
    <property type="entry name" value="WH-like_DNA-bd_sf"/>
</dbReference>
<dbReference type="InterPro" id="IPR000485">
    <property type="entry name" value="AsnC-type_HTH_dom"/>
</dbReference>
<dbReference type="CDD" id="cd07377">
    <property type="entry name" value="WHTH_GntR"/>
    <property type="match status" value="1"/>
</dbReference>
<sequence length="212" mass="23146">MARAAEVAYAELRRMILSGDAAAGSRLGEAELAEALGLSRTPVREALQRLDADGLVEVLPHRGARVVRWTTTDLAEIFELRGLLEPYAAARAARRGVPAEAVAELEACCAQMEQAAAARDFQHVAELNDRFHGRVIDLSGNRRLPALLTSVVHAPLVLGTFRRYDAAALERSMHHHRELVAALRAGDPAWAEAVMRSHIRAAADHLIDSDRK</sequence>
<organism evidence="5 6">
    <name type="scientific">Actinomadura namibiensis</name>
    <dbReference type="NCBI Taxonomy" id="182080"/>
    <lineage>
        <taxon>Bacteria</taxon>
        <taxon>Bacillati</taxon>
        <taxon>Actinomycetota</taxon>
        <taxon>Actinomycetes</taxon>
        <taxon>Streptosporangiales</taxon>
        <taxon>Thermomonosporaceae</taxon>
        <taxon>Actinomadura</taxon>
    </lineage>
</organism>
<dbReference type="InterPro" id="IPR011711">
    <property type="entry name" value="GntR_C"/>
</dbReference>
<feature type="domain" description="HTH gntR-type" evidence="4">
    <location>
        <begin position="2"/>
        <end position="69"/>
    </location>
</feature>
<keyword evidence="2 5" id="KW-0238">DNA-binding</keyword>
<dbReference type="SMART" id="SM00895">
    <property type="entry name" value="FCD"/>
    <property type="match status" value="1"/>
</dbReference>
<gene>
    <name evidence="5" type="ORF">HNR61_008575</name>
</gene>
<reference evidence="5 6" key="1">
    <citation type="submission" date="2020-08" db="EMBL/GenBank/DDBJ databases">
        <title>Genomic Encyclopedia of Type Strains, Phase IV (KMG-IV): sequencing the most valuable type-strain genomes for metagenomic binning, comparative biology and taxonomic classification.</title>
        <authorList>
            <person name="Goeker M."/>
        </authorList>
    </citation>
    <scope>NUCLEOTIDE SEQUENCE [LARGE SCALE GENOMIC DNA]</scope>
    <source>
        <strain evidence="5 6">DSM 44197</strain>
    </source>
</reference>
<dbReference type="RefSeq" id="WP_182848759.1">
    <property type="nucleotide sequence ID" value="NZ_BAAALP010000073.1"/>
</dbReference>
<dbReference type="GO" id="GO:0003700">
    <property type="term" value="F:DNA-binding transcription factor activity"/>
    <property type="evidence" value="ECO:0007669"/>
    <property type="project" value="InterPro"/>
</dbReference>
<protein>
    <submittedName>
        <fullName evidence="5">DNA-binding GntR family transcriptional regulator</fullName>
    </submittedName>
</protein>
<dbReference type="EMBL" id="JACJIA010000018">
    <property type="protein sequence ID" value="MBA8956885.1"/>
    <property type="molecule type" value="Genomic_DNA"/>
</dbReference>
<proteinExistence type="predicted"/>
<dbReference type="InterPro" id="IPR008920">
    <property type="entry name" value="TF_FadR/GntR_C"/>
</dbReference>
<evidence type="ECO:0000256" key="3">
    <source>
        <dbReference type="ARBA" id="ARBA00023163"/>
    </source>
</evidence>
<dbReference type="PROSITE" id="PS50949">
    <property type="entry name" value="HTH_GNTR"/>
    <property type="match status" value="1"/>
</dbReference>
<dbReference type="PRINTS" id="PR00035">
    <property type="entry name" value="HTHGNTR"/>
</dbReference>
<comment type="caution">
    <text evidence="5">The sequence shown here is derived from an EMBL/GenBank/DDBJ whole genome shotgun (WGS) entry which is preliminary data.</text>
</comment>
<evidence type="ECO:0000259" key="4">
    <source>
        <dbReference type="PROSITE" id="PS50949"/>
    </source>
</evidence>
<evidence type="ECO:0000313" key="6">
    <source>
        <dbReference type="Proteomes" id="UP000572680"/>
    </source>
</evidence>
<dbReference type="PANTHER" id="PTHR43537:SF24">
    <property type="entry name" value="GLUCONATE OPERON TRANSCRIPTIONAL REPRESSOR"/>
    <property type="match status" value="1"/>
</dbReference>
<keyword evidence="1" id="KW-0805">Transcription regulation</keyword>
<dbReference type="AlphaFoldDB" id="A0A7W3LYW2"/>
<evidence type="ECO:0000256" key="2">
    <source>
        <dbReference type="ARBA" id="ARBA00023125"/>
    </source>
</evidence>
<dbReference type="Pfam" id="PF07729">
    <property type="entry name" value="FCD"/>
    <property type="match status" value="1"/>
</dbReference>
<dbReference type="SMART" id="SM00345">
    <property type="entry name" value="HTH_GNTR"/>
    <property type="match status" value="1"/>
</dbReference>
<keyword evidence="3" id="KW-0804">Transcription</keyword>
<dbReference type="InterPro" id="IPR036390">
    <property type="entry name" value="WH_DNA-bd_sf"/>
</dbReference>